<feature type="domain" description="Cytochrome c" evidence="11">
    <location>
        <begin position="301"/>
        <end position="392"/>
    </location>
</feature>
<proteinExistence type="predicted"/>
<evidence type="ECO:0000256" key="6">
    <source>
        <dbReference type="ARBA" id="ARBA00023004"/>
    </source>
</evidence>
<name>A0ABU3B5K5_9GAMM</name>
<evidence type="ECO:0000256" key="4">
    <source>
        <dbReference type="ARBA" id="ARBA00022723"/>
    </source>
</evidence>
<dbReference type="PROSITE" id="PS51257">
    <property type="entry name" value="PROKAR_LIPOPROTEIN"/>
    <property type="match status" value="1"/>
</dbReference>
<feature type="region of interest" description="Disordered" evidence="9">
    <location>
        <begin position="278"/>
        <end position="307"/>
    </location>
</feature>
<dbReference type="InterPro" id="IPR009056">
    <property type="entry name" value="Cyt_c-like_dom"/>
</dbReference>
<evidence type="ECO:0000256" key="5">
    <source>
        <dbReference type="ARBA" id="ARBA00022982"/>
    </source>
</evidence>
<feature type="domain" description="Cytochrome c" evidence="11">
    <location>
        <begin position="88"/>
        <end position="187"/>
    </location>
</feature>
<dbReference type="PROSITE" id="PS51007">
    <property type="entry name" value="CYTC"/>
    <property type="match status" value="2"/>
</dbReference>
<keyword evidence="4 8" id="KW-0479">Metal-binding</keyword>
<keyword evidence="5" id="KW-0249">Electron transport</keyword>
<feature type="signal peptide" evidence="10">
    <location>
        <begin position="1"/>
        <end position="18"/>
    </location>
</feature>
<evidence type="ECO:0000256" key="3">
    <source>
        <dbReference type="ARBA" id="ARBA00022617"/>
    </source>
</evidence>
<keyword evidence="2" id="KW-0813">Transport</keyword>
<comment type="caution">
    <text evidence="12">The sequence shown here is derived from an EMBL/GenBank/DDBJ whole genome shotgun (WGS) entry which is preliminary data.</text>
</comment>
<evidence type="ECO:0000256" key="10">
    <source>
        <dbReference type="SAM" id="SignalP"/>
    </source>
</evidence>
<dbReference type="Pfam" id="PF00034">
    <property type="entry name" value="Cytochrom_C"/>
    <property type="match status" value="1"/>
</dbReference>
<evidence type="ECO:0000256" key="1">
    <source>
        <dbReference type="ARBA" id="ARBA00021020"/>
    </source>
</evidence>
<dbReference type="InterPro" id="IPR002324">
    <property type="entry name" value="Cyt_c_ID"/>
</dbReference>
<evidence type="ECO:0000259" key="11">
    <source>
        <dbReference type="PROSITE" id="PS51007"/>
    </source>
</evidence>
<keyword evidence="3 8" id="KW-0349">Heme</keyword>
<protein>
    <recommendedName>
        <fullName evidence="1">Cytochrome c-551</fullName>
    </recommendedName>
    <alternativeName>
        <fullName evidence="7">Cytochrome c551</fullName>
    </alternativeName>
</protein>
<feature type="compositionally biased region" description="Low complexity" evidence="9">
    <location>
        <begin position="283"/>
        <end position="307"/>
    </location>
</feature>
<keyword evidence="13" id="KW-1185">Reference proteome</keyword>
<organism evidence="12 13">
    <name type="scientific">Spectribacter acetivorans</name>
    <dbReference type="NCBI Taxonomy" id="3075603"/>
    <lineage>
        <taxon>Bacteria</taxon>
        <taxon>Pseudomonadati</taxon>
        <taxon>Pseudomonadota</taxon>
        <taxon>Gammaproteobacteria</taxon>
        <taxon>Salinisphaerales</taxon>
        <taxon>Salinisphaeraceae</taxon>
        <taxon>Spectribacter</taxon>
    </lineage>
</organism>
<evidence type="ECO:0000256" key="2">
    <source>
        <dbReference type="ARBA" id="ARBA00022448"/>
    </source>
</evidence>
<feature type="region of interest" description="Disordered" evidence="9">
    <location>
        <begin position="31"/>
        <end position="54"/>
    </location>
</feature>
<evidence type="ECO:0000313" key="12">
    <source>
        <dbReference type="EMBL" id="MDT0617753.1"/>
    </source>
</evidence>
<keyword evidence="10" id="KW-0732">Signal</keyword>
<accession>A0ABU3B5K5</accession>
<gene>
    <name evidence="12" type="ORF">RM531_04645</name>
</gene>
<reference evidence="12 13" key="1">
    <citation type="submission" date="2023-09" db="EMBL/GenBank/DDBJ databases">
        <authorList>
            <person name="Rey-Velasco X."/>
        </authorList>
    </citation>
    <scope>NUCLEOTIDE SEQUENCE [LARGE SCALE GENOMIC DNA]</scope>
    <source>
        <strain evidence="12 13">P385</strain>
    </source>
</reference>
<dbReference type="InterPro" id="IPR051459">
    <property type="entry name" value="Cytochrome_c-type_DH"/>
</dbReference>
<dbReference type="InterPro" id="IPR036909">
    <property type="entry name" value="Cyt_c-like_dom_sf"/>
</dbReference>
<evidence type="ECO:0000256" key="7">
    <source>
        <dbReference type="ARBA" id="ARBA00031244"/>
    </source>
</evidence>
<dbReference type="Proteomes" id="UP001259982">
    <property type="component" value="Unassembled WGS sequence"/>
</dbReference>
<evidence type="ECO:0000256" key="8">
    <source>
        <dbReference type="PROSITE-ProRule" id="PRU00433"/>
    </source>
</evidence>
<dbReference type="Pfam" id="PF13442">
    <property type="entry name" value="Cytochrome_CBB3"/>
    <property type="match status" value="1"/>
</dbReference>
<keyword evidence="6 8" id="KW-0408">Iron</keyword>
<evidence type="ECO:0000313" key="13">
    <source>
        <dbReference type="Proteomes" id="UP001259982"/>
    </source>
</evidence>
<dbReference type="Gene3D" id="1.10.760.10">
    <property type="entry name" value="Cytochrome c-like domain"/>
    <property type="match status" value="2"/>
</dbReference>
<dbReference type="PANTHER" id="PTHR35008:SF8">
    <property type="entry name" value="ALCOHOL DEHYDROGENASE CYTOCHROME C SUBUNIT"/>
    <property type="match status" value="1"/>
</dbReference>
<dbReference type="EMBL" id="JAVRHY010000003">
    <property type="protein sequence ID" value="MDT0617753.1"/>
    <property type="molecule type" value="Genomic_DNA"/>
</dbReference>
<dbReference type="SUPFAM" id="SSF46626">
    <property type="entry name" value="Cytochrome c"/>
    <property type="match status" value="2"/>
</dbReference>
<evidence type="ECO:0000256" key="9">
    <source>
        <dbReference type="SAM" id="MobiDB-lite"/>
    </source>
</evidence>
<dbReference type="PANTHER" id="PTHR35008">
    <property type="entry name" value="BLL4482 PROTEIN-RELATED"/>
    <property type="match status" value="1"/>
</dbReference>
<feature type="chain" id="PRO_5046589714" description="Cytochrome c-551" evidence="10">
    <location>
        <begin position="19"/>
        <end position="394"/>
    </location>
</feature>
<dbReference type="PRINTS" id="PR00606">
    <property type="entry name" value="CYTCHROMECID"/>
</dbReference>
<sequence>MCTWVNRLALLGLLAALAGCGADTAPVAEAEAAQTGNDNKPDMAATEPSPSPWQGKYGDVGRAATAAEIDAWDIDVRPDFKGLPPGSGSVEEGEEVWLAQCSSCHGDFGDSNEVFTPLVLGNVTEEDIETGRVEALNDPARVRTTFMKVSTVSTLWDYIHRAMPWNNPKSLSDDQVYAVLAYLLNLAYIVDYEFTLSHENIDDIQAKMPNRNGMTRDHGLWKIDGEPDTANVACMTDCDDEVEILSSIPDYAKGANGNLAQQMRPYTATPGIDTVEEAEEAGVEPASAGNEQTATGDTAPAPADDGMTADTAMALAGEYGCTGCHQMDGKLVGPGFAAISDKYADRDDAAAYLADKIRNGGKGVWGQIPMPPQSDIPDEDIAALAEWLASGDSN</sequence>